<proteinExistence type="predicted"/>
<sequence>MSQRLAAVAARVPEGTVVADIGTDHGYLPAYLVMNGISPGAIAADAAEQPLAAAAQLIDLLGIHRKVDTRLGDGLQVLAPGEAETVCMAGMGSTTMINILEQAPHVLTQVRRLILQPMQGIPRMRIWLAKHGWRIIDEELVFEENTFYEIIAAEPGIMALSAEEAEVGPVLLLRSHPLLKRYLGEKITALEKIDASLCKSKSEETASKKREIGEKINMLKRVMECL</sequence>
<dbReference type="GO" id="GO:0160105">
    <property type="term" value="F:tRNA (adenine(22)-N1)-methyltransferase activity"/>
    <property type="evidence" value="ECO:0007669"/>
    <property type="project" value="InterPro"/>
</dbReference>
<reference evidence="1 2" key="1">
    <citation type="submission" date="2016-10" db="EMBL/GenBank/DDBJ databases">
        <title>Complete Genome Sequence of Peptococcaceae strain DCMF.</title>
        <authorList>
            <person name="Edwards R.J."/>
            <person name="Holland S.I."/>
            <person name="Deshpande N.P."/>
            <person name="Wong Y.K."/>
            <person name="Ertan H."/>
            <person name="Manefield M."/>
            <person name="Russell T.L."/>
            <person name="Lee M.J."/>
        </authorList>
    </citation>
    <scope>NUCLEOTIDE SEQUENCE [LARGE SCALE GENOMIC DNA]</scope>
    <source>
        <strain evidence="1 2">DCMF</strain>
    </source>
</reference>
<organism evidence="1 2">
    <name type="scientific">Formimonas warabiya</name>
    <dbReference type="NCBI Taxonomy" id="1761012"/>
    <lineage>
        <taxon>Bacteria</taxon>
        <taxon>Bacillati</taxon>
        <taxon>Bacillota</taxon>
        <taxon>Clostridia</taxon>
        <taxon>Eubacteriales</taxon>
        <taxon>Peptococcaceae</taxon>
        <taxon>Candidatus Formimonas</taxon>
    </lineage>
</organism>
<dbReference type="PANTHER" id="PTHR38451">
    <property type="entry name" value="TRNA (ADENINE(22)-N(1))-METHYLTRANSFERASE"/>
    <property type="match status" value="1"/>
</dbReference>
<dbReference type="PIRSF" id="PIRSF018637">
    <property type="entry name" value="TrmK"/>
    <property type="match status" value="1"/>
</dbReference>
<dbReference type="Proteomes" id="UP000323521">
    <property type="component" value="Chromosome"/>
</dbReference>
<dbReference type="SUPFAM" id="SSF53335">
    <property type="entry name" value="S-adenosyl-L-methionine-dependent methyltransferases"/>
    <property type="match status" value="1"/>
</dbReference>
<dbReference type="Gene3D" id="1.10.287.1890">
    <property type="match status" value="1"/>
</dbReference>
<accession>A0A3G1L2L5</accession>
<dbReference type="InterPro" id="IPR029063">
    <property type="entry name" value="SAM-dependent_MTases_sf"/>
</dbReference>
<evidence type="ECO:0000313" key="1">
    <source>
        <dbReference type="EMBL" id="ATW28901.1"/>
    </source>
</evidence>
<dbReference type="Pfam" id="PF12847">
    <property type="entry name" value="Methyltransf_18"/>
    <property type="match status" value="1"/>
</dbReference>
<dbReference type="AlphaFoldDB" id="A0A3G1L2L5"/>
<protein>
    <recommendedName>
        <fullName evidence="3">SAM-dependent methyltransferase</fullName>
    </recommendedName>
</protein>
<dbReference type="PANTHER" id="PTHR38451:SF1">
    <property type="entry name" value="TRNA (ADENINE(22)-N(1))-METHYLTRANSFERASE"/>
    <property type="match status" value="1"/>
</dbReference>
<evidence type="ECO:0000313" key="2">
    <source>
        <dbReference type="Proteomes" id="UP000323521"/>
    </source>
</evidence>
<evidence type="ECO:0008006" key="3">
    <source>
        <dbReference type="Google" id="ProtNLM"/>
    </source>
</evidence>
<name>A0A3G1L2L5_FORW1</name>
<dbReference type="InterPro" id="IPR006901">
    <property type="entry name" value="TrmK"/>
</dbReference>
<dbReference type="Gene3D" id="3.40.50.150">
    <property type="entry name" value="Vaccinia Virus protein VP39"/>
    <property type="match status" value="1"/>
</dbReference>
<gene>
    <name evidence="1" type="ORF">DCMF_25475</name>
</gene>
<dbReference type="EMBL" id="CP017634">
    <property type="protein sequence ID" value="ATW28901.1"/>
    <property type="molecule type" value="Genomic_DNA"/>
</dbReference>
<dbReference type="KEGG" id="fwa:DCMF_25475"/>
<keyword evidence="2" id="KW-1185">Reference proteome</keyword>